<comment type="caution">
    <text evidence="10">The sequence shown here is derived from an EMBL/GenBank/DDBJ whole genome shotgun (WGS) entry which is preliminary data.</text>
</comment>
<dbReference type="Gene3D" id="1.20.5.4130">
    <property type="match status" value="1"/>
</dbReference>
<protein>
    <recommendedName>
        <fullName evidence="12">Rx N-terminal domain-containing protein</fullName>
    </recommendedName>
</protein>
<dbReference type="Gene3D" id="3.80.10.10">
    <property type="entry name" value="Ribonuclease Inhibitor"/>
    <property type="match status" value="1"/>
</dbReference>
<gene>
    <name evidence="10" type="primary">ga22089</name>
    <name evidence="10" type="ORF">PR202_ga22089</name>
</gene>
<evidence type="ECO:0000259" key="9">
    <source>
        <dbReference type="Pfam" id="PF23598"/>
    </source>
</evidence>
<dbReference type="GO" id="GO:0098542">
    <property type="term" value="P:defense response to other organism"/>
    <property type="evidence" value="ECO:0007669"/>
    <property type="project" value="TreeGrafter"/>
</dbReference>
<feature type="domain" description="Disease resistance R13L4/SHOC-2-like LRR" evidence="9">
    <location>
        <begin position="432"/>
        <end position="763"/>
    </location>
</feature>
<dbReference type="PANTHER" id="PTHR23155">
    <property type="entry name" value="DISEASE RESISTANCE PROTEIN RP"/>
    <property type="match status" value="1"/>
</dbReference>
<reference evidence="10" key="2">
    <citation type="submission" date="2021-12" db="EMBL/GenBank/DDBJ databases">
        <title>Resequencing data analysis of finger millet.</title>
        <authorList>
            <person name="Hatakeyama M."/>
            <person name="Aluri S."/>
            <person name="Balachadran M.T."/>
            <person name="Sivarajan S.R."/>
            <person name="Poveda L."/>
            <person name="Shimizu-Inatsugi R."/>
            <person name="Schlapbach R."/>
            <person name="Sreeman S.M."/>
            <person name="Shimizu K.K."/>
        </authorList>
    </citation>
    <scope>NUCLEOTIDE SEQUENCE</scope>
</reference>
<dbReference type="SUPFAM" id="SSF52047">
    <property type="entry name" value="RNI-like"/>
    <property type="match status" value="1"/>
</dbReference>
<dbReference type="InterPro" id="IPR032675">
    <property type="entry name" value="LRR_dom_sf"/>
</dbReference>
<dbReference type="EMBL" id="BQKI01000011">
    <property type="protein sequence ID" value="GJN04533.1"/>
    <property type="molecule type" value="Genomic_DNA"/>
</dbReference>
<keyword evidence="2" id="KW-0433">Leucine-rich repeat</keyword>
<evidence type="ECO:0000259" key="7">
    <source>
        <dbReference type="Pfam" id="PF18052"/>
    </source>
</evidence>
<dbReference type="Gene3D" id="1.10.10.10">
    <property type="entry name" value="Winged helix-like DNA-binding domain superfamily/Winged helix DNA-binding domain"/>
    <property type="match status" value="1"/>
</dbReference>
<evidence type="ECO:0000313" key="11">
    <source>
        <dbReference type="Proteomes" id="UP001054889"/>
    </source>
</evidence>
<dbReference type="InterPro" id="IPR044974">
    <property type="entry name" value="Disease_R_plants"/>
</dbReference>
<dbReference type="InterPro" id="IPR036388">
    <property type="entry name" value="WH-like_DNA-bd_sf"/>
</dbReference>
<evidence type="ECO:0008006" key="12">
    <source>
        <dbReference type="Google" id="ProtNLM"/>
    </source>
</evidence>
<feature type="domain" description="Disease resistance protein winged helix" evidence="8">
    <location>
        <begin position="275"/>
        <end position="347"/>
    </location>
</feature>
<evidence type="ECO:0000256" key="1">
    <source>
        <dbReference type="ARBA" id="ARBA00008894"/>
    </source>
</evidence>
<dbReference type="Proteomes" id="UP001054889">
    <property type="component" value="Unassembled WGS sequence"/>
</dbReference>
<dbReference type="InterPro" id="IPR041118">
    <property type="entry name" value="Rx_N"/>
</dbReference>
<evidence type="ECO:0000256" key="6">
    <source>
        <dbReference type="ARBA" id="ARBA00023054"/>
    </source>
</evidence>
<organism evidence="10 11">
    <name type="scientific">Eleusine coracana subsp. coracana</name>
    <dbReference type="NCBI Taxonomy" id="191504"/>
    <lineage>
        <taxon>Eukaryota</taxon>
        <taxon>Viridiplantae</taxon>
        <taxon>Streptophyta</taxon>
        <taxon>Embryophyta</taxon>
        <taxon>Tracheophyta</taxon>
        <taxon>Spermatophyta</taxon>
        <taxon>Magnoliopsida</taxon>
        <taxon>Liliopsida</taxon>
        <taxon>Poales</taxon>
        <taxon>Poaceae</taxon>
        <taxon>PACMAD clade</taxon>
        <taxon>Chloridoideae</taxon>
        <taxon>Cynodonteae</taxon>
        <taxon>Eleusininae</taxon>
        <taxon>Eleusine</taxon>
    </lineage>
</organism>
<keyword evidence="11" id="KW-1185">Reference proteome</keyword>
<keyword evidence="6" id="KW-0175">Coiled coil</keyword>
<dbReference type="InterPro" id="IPR058922">
    <property type="entry name" value="WHD_DRP"/>
</dbReference>
<evidence type="ECO:0000256" key="3">
    <source>
        <dbReference type="ARBA" id="ARBA00022737"/>
    </source>
</evidence>
<proteinExistence type="inferred from homology"/>
<dbReference type="CDD" id="cd14798">
    <property type="entry name" value="RX-CC_like"/>
    <property type="match status" value="1"/>
</dbReference>
<evidence type="ECO:0000313" key="10">
    <source>
        <dbReference type="EMBL" id="GJN04533.1"/>
    </source>
</evidence>
<dbReference type="AlphaFoldDB" id="A0AAV5D2G6"/>
<dbReference type="Pfam" id="PF23598">
    <property type="entry name" value="LRR_14"/>
    <property type="match status" value="1"/>
</dbReference>
<accession>A0AAV5D2G6</accession>
<name>A0AAV5D2G6_ELECO</name>
<dbReference type="GO" id="GO:0000166">
    <property type="term" value="F:nucleotide binding"/>
    <property type="evidence" value="ECO:0007669"/>
    <property type="project" value="UniProtKB-KW"/>
</dbReference>
<keyword evidence="3" id="KW-0677">Repeat</keyword>
<reference evidence="10" key="1">
    <citation type="journal article" date="2018" name="DNA Res.">
        <title>Multiple hybrid de novo genome assembly of finger millet, an orphan allotetraploid crop.</title>
        <authorList>
            <person name="Hatakeyama M."/>
            <person name="Aluri S."/>
            <person name="Balachadran M.T."/>
            <person name="Sivarajan S.R."/>
            <person name="Patrignani A."/>
            <person name="Gruter S."/>
            <person name="Poveda L."/>
            <person name="Shimizu-Inatsugi R."/>
            <person name="Baeten J."/>
            <person name="Francoijs K.J."/>
            <person name="Nataraja K.N."/>
            <person name="Reddy Y.A.N."/>
            <person name="Phadnis S."/>
            <person name="Ravikumar R.L."/>
            <person name="Schlapbach R."/>
            <person name="Sreeman S.M."/>
            <person name="Shimizu K.K."/>
        </authorList>
    </citation>
    <scope>NUCLEOTIDE SEQUENCE</scope>
</reference>
<comment type="similarity">
    <text evidence="1">Belongs to the disease resistance NB-LRR family.</text>
</comment>
<keyword evidence="5" id="KW-0611">Plant defense</keyword>
<dbReference type="Pfam" id="PF23559">
    <property type="entry name" value="WHD_DRP"/>
    <property type="match status" value="1"/>
</dbReference>
<evidence type="ECO:0000256" key="5">
    <source>
        <dbReference type="ARBA" id="ARBA00022821"/>
    </source>
</evidence>
<keyword evidence="4" id="KW-0547">Nucleotide-binding</keyword>
<dbReference type="InterPro" id="IPR055414">
    <property type="entry name" value="LRR_R13L4/SHOC2-like"/>
</dbReference>
<evidence type="ECO:0000259" key="8">
    <source>
        <dbReference type="Pfam" id="PF23559"/>
    </source>
</evidence>
<dbReference type="InterPro" id="IPR038005">
    <property type="entry name" value="RX-like_CC"/>
</dbReference>
<sequence length="802" mass="92073">MADQTLTAIEPLLSLLTTVVKEEARLLRGIHGDIQFIKDEMDSMIGFLMHLTKTQTEHNDQHRAWMKQVRDISYVAHDCIELYLRDLTPPEDGFWACVAHLPTLIRTCCKRRDLAKQLRELKDRVREVGERRLRYGISVPKKAMYKPEQDGKDSKAEEKREKFLHALEEDAKASPPSFDKAISLLPGDLKSEAEKEINEILQMCVDFDCKKMFLCALFAYPHVTKEELKTSILDKKKKLTMEGSAVDAVRKEVMLFSYSKLPTHYKGCLQYLTAFSNEKSISRTSLVRRWAAEGLVARDDGNETREEAGERCFDELVFRGFVHPVIPAVPGLKIKSCRVEGFVWDFVFAMAESENLVGALPTHLRHQRSIREIAQRELLPQHQERQRPCPLWNICPRKQHLQDDDDNMAAEDKRHPMDDMAHLLKTLPEEYRLNVLDLGGCTTLKDRHLEGIISKVSWLKYLSIRNTQVSRLPKEINKLRRLETLDIRQTKIKDAGTKHIVLLMLKHLLAGNINKCHENESLSTVQMPLKIGTTTEVLRHVQILKGKAELDMLTNLKQLRKLGVVIEGSKYNMTYLPRAIEKLSECLRSLSVWINMPTDNTTDSNDSGFILGDDNNEKGGTNDSLSPKNLQSLNIKSYFREDGPGGKLPSWINGLNRLSKITLRDTRLSESSMTIFGQLESLRCLRLRRGSYNGTSIILHKGEFQKLRFLLIDQVTVTTRIEFHEQAAPELEKITWTVDTRMVAKEDTLSGIKYLENLKELELNGHWIDLQGHINKVLADHPKRRPLLTCLFPIFELTITEM</sequence>
<evidence type="ECO:0000256" key="4">
    <source>
        <dbReference type="ARBA" id="ARBA00022741"/>
    </source>
</evidence>
<feature type="domain" description="Disease resistance N-terminal" evidence="7">
    <location>
        <begin position="8"/>
        <end position="85"/>
    </location>
</feature>
<dbReference type="Pfam" id="PF18052">
    <property type="entry name" value="Rx_N"/>
    <property type="match status" value="1"/>
</dbReference>
<dbReference type="PANTHER" id="PTHR23155:SF1091">
    <property type="entry name" value="EXPRESSED PROTEIN"/>
    <property type="match status" value="1"/>
</dbReference>
<evidence type="ECO:0000256" key="2">
    <source>
        <dbReference type="ARBA" id="ARBA00022614"/>
    </source>
</evidence>